<feature type="domain" description="Phage terminase large subunit GpA ATPase" evidence="2">
    <location>
        <begin position="30"/>
        <end position="122"/>
    </location>
</feature>
<evidence type="ECO:0000259" key="2">
    <source>
        <dbReference type="Pfam" id="PF05876"/>
    </source>
</evidence>
<evidence type="ECO:0000256" key="1">
    <source>
        <dbReference type="SAM" id="MobiDB-lite"/>
    </source>
</evidence>
<sequence length="236" mass="26373">MAANVIAPPPPIDYEAWAIENLTSSDRESPFVGRYNPELFPFFAGIFEALSPEDPCRTVTWVKSAQLGGTVVGTIFTLDSMDMDPCDFLFVHPTEDNGKRWSRLKLAPMMRSTPAIDAAFLRNRRGWQPAHARGSVRPGDARRHQWLEGERSSGGAGRGRSGDACHRERHHRDGDRHRRSACSLTTIRWQTGPSCDPKYETGLFVGHVLTVSVFLRIITVGNADRNPVHRVVLQRG</sequence>
<evidence type="ECO:0000313" key="3">
    <source>
        <dbReference type="EMBL" id="RAI00765.1"/>
    </source>
</evidence>
<evidence type="ECO:0000313" key="4">
    <source>
        <dbReference type="Proteomes" id="UP000249590"/>
    </source>
</evidence>
<dbReference type="Pfam" id="PF05876">
    <property type="entry name" value="GpA_ATPase"/>
    <property type="match status" value="1"/>
</dbReference>
<gene>
    <name evidence="3" type="ORF">DLJ53_16095</name>
</gene>
<feature type="compositionally biased region" description="Basic and acidic residues" evidence="1">
    <location>
        <begin position="139"/>
        <end position="151"/>
    </location>
</feature>
<feature type="region of interest" description="Disordered" evidence="1">
    <location>
        <begin position="130"/>
        <end position="177"/>
    </location>
</feature>
<feature type="compositionally biased region" description="Basic and acidic residues" evidence="1">
    <location>
        <begin position="160"/>
        <end position="176"/>
    </location>
</feature>
<name>A0A8B2NU13_9HYPH</name>
<proteinExistence type="predicted"/>
<keyword evidence="4" id="KW-1185">Reference proteome</keyword>
<dbReference type="EMBL" id="QHHQ01000003">
    <property type="protein sequence ID" value="RAI00765.1"/>
    <property type="molecule type" value="Genomic_DNA"/>
</dbReference>
<dbReference type="GO" id="GO:0016887">
    <property type="term" value="F:ATP hydrolysis activity"/>
    <property type="evidence" value="ECO:0007669"/>
    <property type="project" value="InterPro"/>
</dbReference>
<dbReference type="InterPro" id="IPR046453">
    <property type="entry name" value="GpA_ATPase"/>
</dbReference>
<accession>A0A8B2NU13</accession>
<organism evidence="3 4">
    <name type="scientific">Acuticoccus sediminis</name>
    <dbReference type="NCBI Taxonomy" id="2184697"/>
    <lineage>
        <taxon>Bacteria</taxon>
        <taxon>Pseudomonadati</taxon>
        <taxon>Pseudomonadota</taxon>
        <taxon>Alphaproteobacteria</taxon>
        <taxon>Hyphomicrobiales</taxon>
        <taxon>Amorphaceae</taxon>
        <taxon>Acuticoccus</taxon>
    </lineage>
</organism>
<dbReference type="OrthoDB" id="5181253at2"/>
<comment type="caution">
    <text evidence="3">The sequence shown here is derived from an EMBL/GenBank/DDBJ whole genome shotgun (WGS) entry which is preliminary data.</text>
</comment>
<protein>
    <recommendedName>
        <fullName evidence="2">Phage terminase large subunit GpA ATPase domain-containing protein</fullName>
    </recommendedName>
</protein>
<reference evidence="3 4" key="1">
    <citation type="submission" date="2018-05" db="EMBL/GenBank/DDBJ databases">
        <title>Acuticoccus sediminis sp. nov., isolated from deep-sea sediment of Indian Ocean.</title>
        <authorList>
            <person name="Liu X."/>
            <person name="Lai Q."/>
            <person name="Du Y."/>
            <person name="Sun F."/>
            <person name="Zhang X."/>
            <person name="Wang S."/>
            <person name="Shao Z."/>
        </authorList>
    </citation>
    <scope>NUCLEOTIDE SEQUENCE [LARGE SCALE GENOMIC DNA]</scope>
    <source>
        <strain evidence="3 4">PTG4-2</strain>
    </source>
</reference>
<dbReference type="AlphaFoldDB" id="A0A8B2NU13"/>
<dbReference type="Proteomes" id="UP000249590">
    <property type="component" value="Unassembled WGS sequence"/>
</dbReference>